<dbReference type="SUPFAM" id="SSF52540">
    <property type="entry name" value="P-loop containing nucleoside triphosphate hydrolases"/>
    <property type="match status" value="1"/>
</dbReference>
<evidence type="ECO:0000259" key="5">
    <source>
        <dbReference type="Pfam" id="PF00271"/>
    </source>
</evidence>
<dbReference type="HOGENOM" id="CLU_1271181_0_0_11"/>
<dbReference type="RefSeq" id="WP_015747764.1">
    <property type="nucleotide sequence ID" value="NC_013235.1"/>
</dbReference>
<dbReference type="InterPro" id="IPR027417">
    <property type="entry name" value="P-loop_NTPase"/>
</dbReference>
<dbReference type="GO" id="GO:0016787">
    <property type="term" value="F:hydrolase activity"/>
    <property type="evidence" value="ECO:0007669"/>
    <property type="project" value="UniProtKB-KW"/>
</dbReference>
<feature type="domain" description="Helicase C-terminal" evidence="5">
    <location>
        <begin position="45"/>
        <end position="141"/>
    </location>
</feature>
<proteinExistence type="predicted"/>
<keyword evidence="3 6" id="KW-0347">Helicase</keyword>
<dbReference type="GO" id="GO:0004520">
    <property type="term" value="F:DNA endonuclease activity"/>
    <property type="evidence" value="ECO:0007669"/>
    <property type="project" value="TreeGrafter"/>
</dbReference>
<keyword evidence="1" id="KW-0547">Nucleotide-binding</keyword>
<dbReference type="STRING" id="479431.Namu_2510"/>
<dbReference type="OrthoDB" id="9760715at2"/>
<dbReference type="eggNOG" id="COG0553">
    <property type="taxonomic scope" value="Bacteria"/>
</dbReference>
<dbReference type="GO" id="GO:0004386">
    <property type="term" value="F:helicase activity"/>
    <property type="evidence" value="ECO:0007669"/>
    <property type="project" value="UniProtKB-KW"/>
</dbReference>
<dbReference type="KEGG" id="nml:Namu_2510"/>
<dbReference type="PANTHER" id="PTHR45766:SF3">
    <property type="entry name" value="DNA ANNEALING HELICASE AND ENDONUCLEASE ZRANB3"/>
    <property type="match status" value="1"/>
</dbReference>
<reference evidence="6 7" key="2">
    <citation type="journal article" date="2010" name="Stand. Genomic Sci.">
        <title>Complete genome sequence of Nakamurella multipartita type strain (Y-104).</title>
        <authorList>
            <person name="Tice H."/>
            <person name="Mayilraj S."/>
            <person name="Sims D."/>
            <person name="Lapidus A."/>
            <person name="Nolan M."/>
            <person name="Lucas S."/>
            <person name="Glavina Del Rio T."/>
            <person name="Copeland A."/>
            <person name="Cheng J.F."/>
            <person name="Meincke L."/>
            <person name="Bruce D."/>
            <person name="Goodwin L."/>
            <person name="Pitluck S."/>
            <person name="Ivanova N."/>
            <person name="Mavromatis K."/>
            <person name="Ovchinnikova G."/>
            <person name="Pati A."/>
            <person name="Chen A."/>
            <person name="Palaniappan K."/>
            <person name="Land M."/>
            <person name="Hauser L."/>
            <person name="Chang Y.J."/>
            <person name="Jeffries C.D."/>
            <person name="Detter J.C."/>
            <person name="Brettin T."/>
            <person name="Rohde M."/>
            <person name="Goker M."/>
            <person name="Bristow J."/>
            <person name="Eisen J.A."/>
            <person name="Markowitz V."/>
            <person name="Hugenholtz P."/>
            <person name="Kyrpides N.C."/>
            <person name="Klenk H.P."/>
            <person name="Chen F."/>
        </authorList>
    </citation>
    <scope>NUCLEOTIDE SEQUENCE [LARGE SCALE GENOMIC DNA]</scope>
    <source>
        <strain evidence="7">ATCC 700099 / DSM 44233 / CIP 104796 / JCM 9543 / NBRC 105858 / Y-104</strain>
    </source>
</reference>
<accession>C8X6M1</accession>
<dbReference type="Proteomes" id="UP000002218">
    <property type="component" value="Chromosome"/>
</dbReference>
<evidence type="ECO:0000256" key="4">
    <source>
        <dbReference type="ARBA" id="ARBA00022840"/>
    </source>
</evidence>
<dbReference type="PANTHER" id="PTHR45766">
    <property type="entry name" value="DNA ANNEALING HELICASE AND ENDONUCLEASE ZRANB3 FAMILY MEMBER"/>
    <property type="match status" value="1"/>
</dbReference>
<evidence type="ECO:0000256" key="1">
    <source>
        <dbReference type="ARBA" id="ARBA00022741"/>
    </source>
</evidence>
<keyword evidence="2" id="KW-0378">Hydrolase</keyword>
<dbReference type="AlphaFoldDB" id="C8X6M1"/>
<dbReference type="GO" id="GO:0031297">
    <property type="term" value="P:replication fork processing"/>
    <property type="evidence" value="ECO:0007669"/>
    <property type="project" value="TreeGrafter"/>
</dbReference>
<evidence type="ECO:0000256" key="2">
    <source>
        <dbReference type="ARBA" id="ARBA00022801"/>
    </source>
</evidence>
<dbReference type="InterPro" id="IPR001650">
    <property type="entry name" value="Helicase_C-like"/>
</dbReference>
<dbReference type="GO" id="GO:0006281">
    <property type="term" value="P:DNA repair"/>
    <property type="evidence" value="ECO:0007669"/>
    <property type="project" value="TreeGrafter"/>
</dbReference>
<dbReference type="Gene3D" id="3.40.50.300">
    <property type="entry name" value="P-loop containing nucleotide triphosphate hydrolases"/>
    <property type="match status" value="1"/>
</dbReference>
<dbReference type="InParanoid" id="C8X6M1"/>
<keyword evidence="4" id="KW-0067">ATP-binding</keyword>
<dbReference type="GO" id="GO:0005524">
    <property type="term" value="F:ATP binding"/>
    <property type="evidence" value="ECO:0007669"/>
    <property type="project" value="UniProtKB-KW"/>
</dbReference>
<reference evidence="7" key="1">
    <citation type="submission" date="2009-09" db="EMBL/GenBank/DDBJ databases">
        <title>The complete genome of Nakamurella multipartita DSM 44233.</title>
        <authorList>
            <consortium name="US DOE Joint Genome Institute (JGI-PGF)"/>
            <person name="Lucas S."/>
            <person name="Copeland A."/>
            <person name="Lapidus A."/>
            <person name="Glavina del Rio T."/>
            <person name="Dalin E."/>
            <person name="Tice H."/>
            <person name="Bruce D."/>
            <person name="Goodwin L."/>
            <person name="Pitluck S."/>
            <person name="Kyrpides N."/>
            <person name="Mavromatis K."/>
            <person name="Ivanova N."/>
            <person name="Ovchinnikova G."/>
            <person name="Sims D."/>
            <person name="Meincke L."/>
            <person name="Brettin T."/>
            <person name="Detter J.C."/>
            <person name="Han C."/>
            <person name="Larimer F."/>
            <person name="Land M."/>
            <person name="Hauser L."/>
            <person name="Markowitz V."/>
            <person name="Cheng J.-F."/>
            <person name="Hugenholtz P."/>
            <person name="Woyke T."/>
            <person name="Wu D."/>
            <person name="Klenk H.-P."/>
            <person name="Eisen J.A."/>
        </authorList>
    </citation>
    <scope>NUCLEOTIDE SEQUENCE [LARGE SCALE GENOMIC DNA]</scope>
    <source>
        <strain evidence="7">ATCC 700099 / DSM 44233 / CIP 104796 / JCM 9543 / NBRC 105858 / Y-104</strain>
    </source>
</reference>
<evidence type="ECO:0000313" key="7">
    <source>
        <dbReference type="Proteomes" id="UP000002218"/>
    </source>
</evidence>
<evidence type="ECO:0000313" key="6">
    <source>
        <dbReference type="EMBL" id="ACV78876.1"/>
    </source>
</evidence>
<keyword evidence="7" id="KW-1185">Reference proteome</keyword>
<gene>
    <name evidence="6" type="ordered locus">Namu_2510</name>
</gene>
<dbReference type="Pfam" id="PF00271">
    <property type="entry name" value="Helicase_C"/>
    <property type="match status" value="1"/>
</dbReference>
<organism evidence="6 7">
    <name type="scientific">Nakamurella multipartita (strain ATCC 700099 / DSM 44233 / CIP 104796 / JCM 9543 / NBRC 105858 / Y-104)</name>
    <name type="common">Microsphaera multipartita</name>
    <dbReference type="NCBI Taxonomy" id="479431"/>
    <lineage>
        <taxon>Bacteria</taxon>
        <taxon>Bacillati</taxon>
        <taxon>Actinomycetota</taxon>
        <taxon>Actinomycetes</taxon>
        <taxon>Nakamurellales</taxon>
        <taxon>Nakamurellaceae</taxon>
        <taxon>Nakamurella</taxon>
    </lineage>
</organism>
<dbReference type="EMBL" id="CP001737">
    <property type="protein sequence ID" value="ACV78876.1"/>
    <property type="molecule type" value="Genomic_DNA"/>
</dbReference>
<sequence length="217" mass="23333">MALVTQLRRAAGLAKSAFIADRAAAWLTDHAQATPAAADGCDRPLIIWTWHQQVAEAIAAALAHHQVAADRVGVITGATPGADRTRLCDAYQAGRLSLLVCSIPTIGVGVTLTRGCDAWMAETSWTPSEISQAEDRQWRRGQSRDVVVTTFIGVGTLDERVQDSLARKADDLDQVLTGGDNQVAVLNRSNRGEQADLLYKVVADRVAHLDGARRRTA</sequence>
<name>C8X6M1_NAKMY</name>
<protein>
    <submittedName>
        <fullName evidence="6">Helicase domain protein</fullName>
    </submittedName>
</protein>
<evidence type="ECO:0000256" key="3">
    <source>
        <dbReference type="ARBA" id="ARBA00022806"/>
    </source>
</evidence>